<evidence type="ECO:0000313" key="2">
    <source>
        <dbReference type="Proteomes" id="UP000587367"/>
    </source>
</evidence>
<gene>
    <name evidence="1" type="ORF">HNP24_001898</name>
</gene>
<dbReference type="Proteomes" id="UP000587367">
    <property type="component" value="Unassembled WGS sequence"/>
</dbReference>
<reference evidence="1 2" key="1">
    <citation type="submission" date="2020-08" db="EMBL/GenBank/DDBJ databases">
        <title>Functional genomics of gut bacteria from endangered species of beetles.</title>
        <authorList>
            <person name="Carlos-Shanley C."/>
        </authorList>
    </citation>
    <scope>NUCLEOTIDE SEQUENCE [LARGE SCALE GENOMIC DNA]</scope>
    <source>
        <strain evidence="1 2">S00068</strain>
    </source>
</reference>
<accession>A0ABR6Q1F8</accession>
<name>A0ABR6Q1F8_9FLAO</name>
<evidence type="ECO:0000313" key="1">
    <source>
        <dbReference type="EMBL" id="MBB6330948.1"/>
    </source>
</evidence>
<dbReference type="EMBL" id="JACHKS010000001">
    <property type="protein sequence ID" value="MBB6330948.1"/>
    <property type="molecule type" value="Genomic_DNA"/>
</dbReference>
<sequence length="66" mass="8164">MQNNYLTFLITANYNQKSIFLNIKKILNFKYNFVHLYCSIILMEQIYEHCSFFKTKTNILFIFFYK</sequence>
<protein>
    <submittedName>
        <fullName evidence="1">Uncharacterized protein</fullName>
    </submittedName>
</protein>
<keyword evidence="2" id="KW-1185">Reference proteome</keyword>
<organism evidence="1 2">
    <name type="scientific">Chryseobacterium sediminis</name>
    <dbReference type="NCBI Taxonomy" id="1679494"/>
    <lineage>
        <taxon>Bacteria</taxon>
        <taxon>Pseudomonadati</taxon>
        <taxon>Bacteroidota</taxon>
        <taxon>Flavobacteriia</taxon>
        <taxon>Flavobacteriales</taxon>
        <taxon>Weeksellaceae</taxon>
        <taxon>Chryseobacterium group</taxon>
        <taxon>Chryseobacterium</taxon>
    </lineage>
</organism>
<proteinExistence type="predicted"/>
<comment type="caution">
    <text evidence="1">The sequence shown here is derived from an EMBL/GenBank/DDBJ whole genome shotgun (WGS) entry which is preliminary data.</text>
</comment>